<reference evidence="2 3" key="1">
    <citation type="submission" date="2016-10" db="EMBL/GenBank/DDBJ databases">
        <title>Description of Gloeomargarita lithophora gen. nov., sp. nov., a thylakoid-bearing basal-branching cyanobacterium with intracellular carbonates, and proposal for Gloeomargaritales ord. nov.</title>
        <authorList>
            <person name="Moreira D."/>
            <person name="Tavera R."/>
            <person name="Benzerara K."/>
            <person name="Skouri-Panet F."/>
            <person name="Couradeau E."/>
            <person name="Gerard E."/>
            <person name="Loussert C."/>
            <person name="Novelo E."/>
            <person name="Zivanovic Y."/>
            <person name="Lopez-Garcia P."/>
        </authorList>
    </citation>
    <scope>NUCLEOTIDE SEQUENCE [LARGE SCALE GENOMIC DNA]</scope>
    <source>
        <strain evidence="2 3">D10</strain>
    </source>
</reference>
<dbReference type="AlphaFoldDB" id="A0A1J0AEP4"/>
<gene>
    <name evidence="2" type="ORF">GlitD10_2058</name>
</gene>
<evidence type="ECO:0000259" key="1">
    <source>
        <dbReference type="Pfam" id="PF00462"/>
    </source>
</evidence>
<dbReference type="Gene3D" id="3.40.30.10">
    <property type="entry name" value="Glutaredoxin"/>
    <property type="match status" value="1"/>
</dbReference>
<dbReference type="STRING" id="1188229.GlitD10_2058"/>
<sequence length="118" mass="13512">MPPVNAPVIVYRMSTPEHECPWGLRAISLLQKQGVPFTDMPLRSPAEIDVFKAKYGVSTTPQIFFGDQRIGGYTDLADYFQVKAETADYSYWDFERNWLLNGLRPRHSNCFTSISIFS</sequence>
<dbReference type="Proteomes" id="UP000180235">
    <property type="component" value="Chromosome"/>
</dbReference>
<keyword evidence="3" id="KW-1185">Reference proteome</keyword>
<dbReference type="Pfam" id="PF00462">
    <property type="entry name" value="Glutaredoxin"/>
    <property type="match status" value="1"/>
</dbReference>
<proteinExistence type="predicted"/>
<feature type="domain" description="Glutaredoxin" evidence="1">
    <location>
        <begin position="9"/>
        <end position="70"/>
    </location>
</feature>
<dbReference type="PROSITE" id="PS51354">
    <property type="entry name" value="GLUTAREDOXIN_2"/>
    <property type="match status" value="1"/>
</dbReference>
<organism evidence="2 3">
    <name type="scientific">Gloeomargarita lithophora Alchichica-D10</name>
    <dbReference type="NCBI Taxonomy" id="1188229"/>
    <lineage>
        <taxon>Bacteria</taxon>
        <taxon>Bacillati</taxon>
        <taxon>Cyanobacteriota</taxon>
        <taxon>Cyanophyceae</taxon>
        <taxon>Gloeomargaritales</taxon>
        <taxon>Gloeomargaritaceae</taxon>
        <taxon>Gloeomargarita</taxon>
    </lineage>
</organism>
<dbReference type="SUPFAM" id="SSF52833">
    <property type="entry name" value="Thioredoxin-like"/>
    <property type="match status" value="1"/>
</dbReference>
<dbReference type="OrthoDB" id="527973at2"/>
<dbReference type="EMBL" id="CP017675">
    <property type="protein sequence ID" value="APB34384.1"/>
    <property type="molecule type" value="Genomic_DNA"/>
</dbReference>
<dbReference type="InterPro" id="IPR036249">
    <property type="entry name" value="Thioredoxin-like_sf"/>
</dbReference>
<evidence type="ECO:0000313" key="3">
    <source>
        <dbReference type="Proteomes" id="UP000180235"/>
    </source>
</evidence>
<accession>A0A1J0AEP4</accession>
<evidence type="ECO:0000313" key="2">
    <source>
        <dbReference type="EMBL" id="APB34384.1"/>
    </source>
</evidence>
<dbReference type="KEGG" id="glt:GlitD10_2058"/>
<protein>
    <submittedName>
        <fullName evidence="2">Glutaredoxin</fullName>
    </submittedName>
</protein>
<dbReference type="InterPro" id="IPR002109">
    <property type="entry name" value="Glutaredoxin"/>
</dbReference>
<name>A0A1J0AEP4_9CYAN</name>